<dbReference type="STRING" id="4097.A0A1S3ZJW9"/>
<keyword evidence="1" id="KW-1185">Reference proteome</keyword>
<proteinExistence type="predicted"/>
<dbReference type="OMA" id="MNLQFEA"/>
<dbReference type="AlphaFoldDB" id="A0A1S3ZJW9"/>
<reference evidence="2" key="2">
    <citation type="submission" date="2025-08" db="UniProtKB">
        <authorList>
            <consortium name="RefSeq"/>
        </authorList>
    </citation>
    <scope>IDENTIFICATION</scope>
</reference>
<sequence length="796" mass="89866">MGKGLRLRDSSFTRESNPPGCLFGILHHLNHHHHRWHLVRKRLPNIRQGGGKHLPAAGDLGSNATATDSANTPEKVDAKADDSPTVVKTAGTQPRSSIKSRLKALITKELLSRKRVRHRRSLSYPTRTPLEQTASIDYLDPANVDPSPKIPLNDETLQHRENKYSSVASLLDPPLPGKRKDVVTTNDACELCAGMLDVNHLKQCDTNKNGKQPITDFTLRRTQSLYFRERTKNASTEESKLFLDALDLLNMREEVFLKILKDPNSSLAHQLHGTQASKGLTKSVSFPSRFSLGKIVRSSNHKSSQDNSVTSTNVNSEDEVAKGVPISSPVAKQNRHQSKLVLERFKNLRKKIRHMLKESNKEKRRIVMDAVLHKVLNDRSSFKDVKQGTNLPEKPSADGNDTSHYSSPFSKSQMKCYSRTSSLNESLDRYNRLLESCFSREEKQHSSEMSSFRASRSPSPARSRPIVLDRILSLPDLRNYPSFRIEDTPEVSYSETLDTAASTESSNSLKLKSLDFIPLGSEKQTKQDSSSDSKIPEDFVDVNEISDDLYGLNTEENFFPVECNMEATSSPNSKLDNSIPTPLPGMKFQEADTVSEELSTFEGISENALDTDEEGLLANEQKKSLFQVQVDERNKAEFNYVKDVLELSGFSGNIFMMNPSSVLEEMEGCLLDQPESSGYAEYGNCDQLLLFDLINEVLLQLYERSSLYWPRSLTTRSYIHPTPVAYHLLEEVWTDISWCLSFKLENDLSLDDAMSHDLAKRDNWMNLQFDAECVGLELEDLIFDDLLDELIFIDVY</sequence>
<evidence type="ECO:0000313" key="1">
    <source>
        <dbReference type="Proteomes" id="UP000790787"/>
    </source>
</evidence>
<dbReference type="RefSeq" id="XP_016464656.1">
    <property type="nucleotide sequence ID" value="XM_016609170.1"/>
</dbReference>
<reference evidence="1" key="1">
    <citation type="journal article" date="2014" name="Nat. Commun.">
        <title>The tobacco genome sequence and its comparison with those of tomato and potato.</title>
        <authorList>
            <person name="Sierro N."/>
            <person name="Battey J.N."/>
            <person name="Ouadi S."/>
            <person name="Bakaher N."/>
            <person name="Bovet L."/>
            <person name="Willig A."/>
            <person name="Goepfert S."/>
            <person name="Peitsch M.C."/>
            <person name="Ivanov N.V."/>
        </authorList>
    </citation>
    <scope>NUCLEOTIDE SEQUENCE [LARGE SCALE GENOMIC DNA]</scope>
</reference>
<dbReference type="Pfam" id="PF12552">
    <property type="entry name" value="DUF3741"/>
    <property type="match status" value="1"/>
</dbReference>
<evidence type="ECO:0000313" key="2">
    <source>
        <dbReference type="RefSeq" id="XP_016464656.1"/>
    </source>
</evidence>
<dbReference type="GeneID" id="107787576"/>
<dbReference type="PANTHER" id="PTHR47071">
    <property type="entry name" value="PROTEIN TRM32"/>
    <property type="match status" value="1"/>
</dbReference>
<dbReference type="PANTHER" id="PTHR47071:SF9">
    <property type="entry name" value="TRM32-LIKE PROTEIN (DUF3741)"/>
    <property type="match status" value="1"/>
</dbReference>
<dbReference type="PaxDb" id="4097-A0A1S3ZJW9"/>
<name>A0A1S3ZJW9_TOBAC</name>
<dbReference type="InterPro" id="IPR025486">
    <property type="entry name" value="DUF4378"/>
</dbReference>
<dbReference type="Pfam" id="PF14309">
    <property type="entry name" value="DUF4378"/>
    <property type="match status" value="1"/>
</dbReference>
<protein>
    <submittedName>
        <fullName evidence="2">Protein TRM32-like</fullName>
    </submittedName>
</protein>
<dbReference type="InterPro" id="IPR044257">
    <property type="entry name" value="TRM32-like"/>
</dbReference>
<organism evidence="1 2">
    <name type="scientific">Nicotiana tabacum</name>
    <name type="common">Common tobacco</name>
    <dbReference type="NCBI Taxonomy" id="4097"/>
    <lineage>
        <taxon>Eukaryota</taxon>
        <taxon>Viridiplantae</taxon>
        <taxon>Streptophyta</taxon>
        <taxon>Embryophyta</taxon>
        <taxon>Tracheophyta</taxon>
        <taxon>Spermatophyta</taxon>
        <taxon>Magnoliopsida</taxon>
        <taxon>eudicotyledons</taxon>
        <taxon>Gunneridae</taxon>
        <taxon>Pentapetalae</taxon>
        <taxon>asterids</taxon>
        <taxon>lamiids</taxon>
        <taxon>Solanales</taxon>
        <taxon>Solanaceae</taxon>
        <taxon>Nicotianoideae</taxon>
        <taxon>Nicotianeae</taxon>
        <taxon>Nicotiana</taxon>
    </lineage>
</organism>
<dbReference type="InterPro" id="IPR022212">
    <property type="entry name" value="DUF3741"/>
</dbReference>
<dbReference type="Proteomes" id="UP000790787">
    <property type="component" value="Chromosome 24"/>
</dbReference>
<accession>A0A1S3ZJW9</accession>
<dbReference type="GO" id="GO:0048235">
    <property type="term" value="P:pollen sperm cell differentiation"/>
    <property type="evidence" value="ECO:0000318"/>
    <property type="project" value="GO_Central"/>
</dbReference>
<dbReference type="OrthoDB" id="758104at2759"/>
<dbReference type="KEGG" id="nta:107787576"/>
<gene>
    <name evidence="2" type="primary">LOC107787576</name>
</gene>